<keyword evidence="4" id="KW-1185">Reference proteome</keyword>
<dbReference type="InterPro" id="IPR015943">
    <property type="entry name" value="WD40/YVTN_repeat-like_dom_sf"/>
</dbReference>
<evidence type="ECO:0000313" key="4">
    <source>
        <dbReference type="Proteomes" id="UP000242287"/>
    </source>
</evidence>
<reference evidence="3 4" key="1">
    <citation type="submission" date="2014-02" db="EMBL/GenBank/DDBJ databases">
        <title>Transposable element dynamics among asymbiotic and ectomycorrhizal Amanita fungi.</title>
        <authorList>
            <consortium name="DOE Joint Genome Institute"/>
            <person name="Hess J."/>
            <person name="Skrede I."/>
            <person name="Wolfe B."/>
            <person name="LaButti K."/>
            <person name="Ohm R.A."/>
            <person name="Grigoriev I.V."/>
            <person name="Pringle A."/>
        </authorList>
    </citation>
    <scope>NUCLEOTIDE SEQUENCE [LARGE SCALE GENOMIC DNA]</scope>
    <source>
        <strain evidence="3 4">SKay4041</strain>
    </source>
</reference>
<feature type="compositionally biased region" description="Basic and acidic residues" evidence="1">
    <location>
        <begin position="451"/>
        <end position="468"/>
    </location>
</feature>
<dbReference type="OrthoDB" id="10006285at2759"/>
<feature type="compositionally biased region" description="Low complexity" evidence="1">
    <location>
        <begin position="427"/>
        <end position="440"/>
    </location>
</feature>
<dbReference type="SUPFAM" id="SSF75011">
    <property type="entry name" value="3-carboxy-cis,cis-mucoante lactonizing enzyme"/>
    <property type="match status" value="1"/>
</dbReference>
<proteinExistence type="predicted"/>
<keyword evidence="2" id="KW-0732">Signal</keyword>
<dbReference type="EMBL" id="KZ301976">
    <property type="protein sequence ID" value="PFH52992.1"/>
    <property type="molecule type" value="Genomic_DNA"/>
</dbReference>
<gene>
    <name evidence="3" type="ORF">AMATHDRAFT_45895</name>
</gene>
<evidence type="ECO:0000313" key="3">
    <source>
        <dbReference type="EMBL" id="PFH52992.1"/>
    </source>
</evidence>
<feature type="region of interest" description="Disordered" evidence="1">
    <location>
        <begin position="422"/>
        <end position="500"/>
    </location>
</feature>
<evidence type="ECO:0000256" key="1">
    <source>
        <dbReference type="SAM" id="MobiDB-lite"/>
    </source>
</evidence>
<feature type="compositionally biased region" description="Basic and acidic residues" evidence="1">
    <location>
        <begin position="489"/>
        <end position="500"/>
    </location>
</feature>
<dbReference type="STRING" id="703135.A0A2A9NYS0"/>
<evidence type="ECO:0000256" key="2">
    <source>
        <dbReference type="SAM" id="SignalP"/>
    </source>
</evidence>
<accession>A0A2A9NYS0</accession>
<dbReference type="InterPro" id="IPR050282">
    <property type="entry name" value="Cycloisomerase_2"/>
</dbReference>
<protein>
    <recommendedName>
        <fullName evidence="5">Methanethiol oxidase</fullName>
    </recommendedName>
</protein>
<feature type="signal peptide" evidence="2">
    <location>
        <begin position="1"/>
        <end position="17"/>
    </location>
</feature>
<organism evidence="3 4">
    <name type="scientific">Amanita thiersii Skay4041</name>
    <dbReference type="NCBI Taxonomy" id="703135"/>
    <lineage>
        <taxon>Eukaryota</taxon>
        <taxon>Fungi</taxon>
        <taxon>Dikarya</taxon>
        <taxon>Basidiomycota</taxon>
        <taxon>Agaricomycotina</taxon>
        <taxon>Agaricomycetes</taxon>
        <taxon>Agaricomycetidae</taxon>
        <taxon>Agaricales</taxon>
        <taxon>Pluteineae</taxon>
        <taxon>Amanitaceae</taxon>
        <taxon>Amanita</taxon>
    </lineage>
</organism>
<dbReference type="PANTHER" id="PTHR30344">
    <property type="entry name" value="6-PHOSPHOGLUCONOLACTONASE-RELATED"/>
    <property type="match status" value="1"/>
</dbReference>
<sequence length="500" mass="52351">MKLSIALLSFVASAVFATQRNHVQLLPRHGTKEVGEPLGAAYFLTNEWKDNMIIVANIGSDGTLSLHSAVRTNGNGGHGNPANPNNTDPMFSQASIKASPAGVLAAVNAGSSTISAYWIQDENPSVLLPMGNPVGSNGDFPVSIAFNNAGDVVCVLNGGAVNTVSCFKVDHVKGLLPITNATRPLGLNQTTPPTGLDGTASNIIFSEDNCKLIASVKGKSDKPGFLAVWDVSQDWSLSENFTRVVAPPPCGMHPSGLALIPGKDAVLAADADVGFSIYANVEGKAAPPAAGGVHGDGQSSTVTIPGQVGVGWAVRSPKTNSYFLSDIGTSRLTVVNVDDHLKGTIVKQYEAEPGSNPTEIDIATLGGKDFLYVLLPNATSIDVVALESASVATRIQRLNLIEPAHQVNITIDPRNLHGMTTYVKKGQPQQPGSNQGSVQNPEQAGTVPEPEQNHEQEAKPGSEQEPKSESVPAPEQESAQESKPVSEQAPEKEGFDLNSE</sequence>
<name>A0A2A9NYS0_9AGAR</name>
<feature type="chain" id="PRO_5012834888" description="Methanethiol oxidase" evidence="2">
    <location>
        <begin position="18"/>
        <end position="500"/>
    </location>
</feature>
<dbReference type="PANTHER" id="PTHR30344:SF1">
    <property type="entry name" value="6-PHOSPHOGLUCONOLACTONASE"/>
    <property type="match status" value="1"/>
</dbReference>
<dbReference type="Proteomes" id="UP000242287">
    <property type="component" value="Unassembled WGS sequence"/>
</dbReference>
<evidence type="ECO:0008006" key="5">
    <source>
        <dbReference type="Google" id="ProtNLM"/>
    </source>
</evidence>
<dbReference type="GO" id="GO:0017057">
    <property type="term" value="F:6-phosphogluconolactonase activity"/>
    <property type="evidence" value="ECO:0007669"/>
    <property type="project" value="TreeGrafter"/>
</dbReference>
<dbReference type="Gene3D" id="2.130.10.10">
    <property type="entry name" value="YVTN repeat-like/Quinoprotein amine dehydrogenase"/>
    <property type="match status" value="1"/>
</dbReference>
<dbReference type="AlphaFoldDB" id="A0A2A9NYS0"/>